<feature type="non-terminal residue" evidence="3">
    <location>
        <position position="1"/>
    </location>
</feature>
<evidence type="ECO:0000259" key="2">
    <source>
        <dbReference type="Pfam" id="PF20154"/>
    </source>
</evidence>
<evidence type="ECO:0000256" key="1">
    <source>
        <dbReference type="SAM" id="Phobius"/>
    </source>
</evidence>
<feature type="transmembrane region" description="Helical" evidence="1">
    <location>
        <begin position="78"/>
        <end position="98"/>
    </location>
</feature>
<dbReference type="EMBL" id="KF117974">
    <property type="protein sequence ID" value="AIA85233.1"/>
    <property type="molecule type" value="Genomic_DNA"/>
</dbReference>
<keyword evidence="1" id="KW-1133">Transmembrane helix</keyword>
<dbReference type="GO" id="GO:0016020">
    <property type="term" value="C:membrane"/>
    <property type="evidence" value="ECO:0007669"/>
    <property type="project" value="InterPro"/>
</dbReference>
<accession>A0A060BLU1</accession>
<dbReference type="InterPro" id="IPR045378">
    <property type="entry name" value="LNT_N"/>
</dbReference>
<keyword evidence="1" id="KW-0812">Transmembrane</keyword>
<dbReference type="PANTHER" id="PTHR38686:SF1">
    <property type="entry name" value="APOLIPOPROTEIN N-ACYLTRANSFERASE"/>
    <property type="match status" value="1"/>
</dbReference>
<sequence length="165" mass="17256">QTGYGRSAALAVTFVGAEQLRASWPFGGMPWGLLGFSQVESPLIHLAPWGSTSLVTACVVAIGVLVEWCARRTLHGQLIHGAISLGSALVLLVAPLAIPLSTAADSYITVGYAQGIVPDEGLDWDQQTLAVTQNLADATEAIAAGSIDLMVWPESASDRDPRSDT</sequence>
<dbReference type="AlphaFoldDB" id="A0A060BLU1"/>
<proteinExistence type="predicted"/>
<dbReference type="Pfam" id="PF20154">
    <property type="entry name" value="LNT_N"/>
    <property type="match status" value="1"/>
</dbReference>
<reference evidence="3" key="1">
    <citation type="journal article" date="2013" name="Environ. Microbiol.">
        <title>Seasonally variable intestinal metagenomes of the red palm weevil (Rhynchophorus ferrugineus).</title>
        <authorList>
            <person name="Jia S."/>
            <person name="Zhang X."/>
            <person name="Zhang G."/>
            <person name="Yin A."/>
            <person name="Zhang S."/>
            <person name="Li F."/>
            <person name="Wang L."/>
            <person name="Zhao D."/>
            <person name="Yun Q."/>
            <person name="Tala"/>
            <person name="Wang J."/>
            <person name="Sun G."/>
            <person name="Baabdullah M."/>
            <person name="Yu X."/>
            <person name="Hu S."/>
            <person name="Al-Mssallem I.S."/>
            <person name="Yu J."/>
        </authorList>
    </citation>
    <scope>NUCLEOTIDE SEQUENCE</scope>
</reference>
<dbReference type="GO" id="GO:0016410">
    <property type="term" value="F:N-acyltransferase activity"/>
    <property type="evidence" value="ECO:0007669"/>
    <property type="project" value="InterPro"/>
</dbReference>
<feature type="non-terminal residue" evidence="3">
    <location>
        <position position="165"/>
    </location>
</feature>
<feature type="domain" description="Apolipoprotein N-acyltransferase N-terminal" evidence="2">
    <location>
        <begin position="7"/>
        <end position="64"/>
    </location>
</feature>
<dbReference type="InterPro" id="IPR004563">
    <property type="entry name" value="Apolipo_AcylTrfase"/>
</dbReference>
<protein>
    <submittedName>
        <fullName evidence="3">CAZy families GT2 protein</fullName>
    </submittedName>
</protein>
<name>A0A060BLU1_9MYCO</name>
<dbReference type="PANTHER" id="PTHR38686">
    <property type="entry name" value="APOLIPOPROTEIN N-ACYLTRANSFERASE"/>
    <property type="match status" value="1"/>
</dbReference>
<feature type="transmembrane region" description="Helical" evidence="1">
    <location>
        <begin position="46"/>
        <end position="66"/>
    </location>
</feature>
<keyword evidence="1" id="KW-0472">Membrane</keyword>
<evidence type="ECO:0000313" key="3">
    <source>
        <dbReference type="EMBL" id="AIA85233.1"/>
    </source>
</evidence>
<dbReference type="GO" id="GO:0042158">
    <property type="term" value="P:lipoprotein biosynthetic process"/>
    <property type="evidence" value="ECO:0007669"/>
    <property type="project" value="InterPro"/>
</dbReference>
<organism evidence="3">
    <name type="scientific">uncultured Mycobacterium sp</name>
    <dbReference type="NCBI Taxonomy" id="171292"/>
    <lineage>
        <taxon>Bacteria</taxon>
        <taxon>Bacillati</taxon>
        <taxon>Actinomycetota</taxon>
        <taxon>Actinomycetes</taxon>
        <taxon>Mycobacteriales</taxon>
        <taxon>Mycobacteriaceae</taxon>
        <taxon>Mycobacterium</taxon>
        <taxon>environmental samples</taxon>
    </lineage>
</organism>